<feature type="chain" id="PRO_5026974917" evidence="5">
    <location>
        <begin position="28"/>
        <end position="1212"/>
    </location>
</feature>
<evidence type="ECO:0000259" key="6">
    <source>
        <dbReference type="Pfam" id="PF04773"/>
    </source>
</evidence>
<name>A0A6N8S8W5_9HYPH</name>
<feature type="repeat" description="TPR" evidence="4">
    <location>
        <begin position="446"/>
        <end position="479"/>
    </location>
</feature>
<dbReference type="InterPro" id="IPR011990">
    <property type="entry name" value="TPR-like_helical_dom_sf"/>
</dbReference>
<accession>A0A6N8S8W5</accession>
<feature type="domain" description="FecR protein" evidence="6">
    <location>
        <begin position="70"/>
        <end position="164"/>
    </location>
</feature>
<evidence type="ECO:0000256" key="5">
    <source>
        <dbReference type="SAM" id="SignalP"/>
    </source>
</evidence>
<dbReference type="Gene3D" id="2.40.170.20">
    <property type="entry name" value="TonB-dependent receptor, beta-barrel domain"/>
    <property type="match status" value="1"/>
</dbReference>
<dbReference type="InterPro" id="IPR036942">
    <property type="entry name" value="Beta-barrel_TonB_sf"/>
</dbReference>
<keyword evidence="7" id="KW-0675">Receptor</keyword>
<dbReference type="PROSITE" id="PS50005">
    <property type="entry name" value="TPR"/>
    <property type="match status" value="1"/>
</dbReference>
<dbReference type="InterPro" id="IPR019734">
    <property type="entry name" value="TPR_rpt"/>
</dbReference>
<dbReference type="InterPro" id="IPR006860">
    <property type="entry name" value="FecR"/>
</dbReference>
<dbReference type="SUPFAM" id="SSF48452">
    <property type="entry name" value="TPR-like"/>
    <property type="match status" value="2"/>
</dbReference>
<evidence type="ECO:0000256" key="3">
    <source>
        <dbReference type="ARBA" id="ARBA00023237"/>
    </source>
</evidence>
<dbReference type="PANTHER" id="PTHR38731">
    <property type="entry name" value="LIPL45-RELATED LIPOPROTEIN-RELATED"/>
    <property type="match status" value="1"/>
</dbReference>
<dbReference type="SUPFAM" id="SSF56935">
    <property type="entry name" value="Porins"/>
    <property type="match status" value="1"/>
</dbReference>
<evidence type="ECO:0000313" key="8">
    <source>
        <dbReference type="Proteomes" id="UP000435802"/>
    </source>
</evidence>
<organism evidence="7 8">
    <name type="scientific">Shinella kummerowiae</name>
    <dbReference type="NCBI Taxonomy" id="417745"/>
    <lineage>
        <taxon>Bacteria</taxon>
        <taxon>Pseudomonadati</taxon>
        <taxon>Pseudomonadota</taxon>
        <taxon>Alphaproteobacteria</taxon>
        <taxon>Hyphomicrobiales</taxon>
        <taxon>Rhizobiaceae</taxon>
        <taxon>Shinella</taxon>
    </lineage>
</organism>
<dbReference type="GO" id="GO:0009279">
    <property type="term" value="C:cell outer membrane"/>
    <property type="evidence" value="ECO:0007669"/>
    <property type="project" value="UniProtKB-SubCell"/>
</dbReference>
<dbReference type="Gene3D" id="1.25.40.10">
    <property type="entry name" value="Tetratricopeptide repeat domain"/>
    <property type="match status" value="1"/>
</dbReference>
<dbReference type="RefSeq" id="WP_160858129.1">
    <property type="nucleotide sequence ID" value="NZ_WUMK01000003.1"/>
</dbReference>
<dbReference type="Gene3D" id="2.60.120.1440">
    <property type="match status" value="1"/>
</dbReference>
<feature type="signal peptide" evidence="5">
    <location>
        <begin position="1"/>
        <end position="27"/>
    </location>
</feature>
<sequence>MKPLPAGLLCLTVAASVAGLWPASATAEPVDRGTAAAGSVIEQKMGEEVRFVDFSNWQNVVRYQNLLGGDVLRTNAVGQLAILFADRTQVRLGRNSALQVKQMTPGGDAMLNLQSGTMWARAQRGGQGLAVETPAATAAIRGTDWTLTVKGDQTSLIVLEGQVELKNDQGSVQVSQGEAAVANIGQAPQKLVIVTPDDREQMLFYLTLRDGFSIMPATPLPLDGMREEQTRVSAIPADARSADDWLILAETSLSLVGRKEAHVALAEARKGGLTRSGKARAAMLEALLAGAETRYADAARLFAEAKSGLDPIRRSIAAYGEYYARSLASPELVLTPPGDVRDPYSAVMKAYTVGFLEDIPAAIAVMREAETRFPDESSLPAIRALLAQLVNDREQMREAVNRALSIDPNDGFALIARARLAGDFESDLKAARTDLMRAAEILPNSSTVWNDLGLVEDARGDTQAAEEAMKRSIVLDPESPIGHANLAIFYLDQARMEEAKREIDLAIKADPAFNVALLARGRYHLQSGDLEKGVDDLLAASTANPGHSQSQLLLAAAYYESGAREPAAQALDNADRLDKNDPVISSMRTSIAIDDYDSEGAIRNAQEFLRRSRAQGGQFATLDANQDAGSTLNNAFRLQGLNAWGQYYGDAVFDPFEGSSYVDQSIRGATDPLTSSFLFGENVITDNPSSKSFSSFFQGLLFDPHMISSRSRSANLLRRPFFEGSIGIGTTLNPGTEGWVGELELQSYSNEPVPLSGYLNLQYADSPDKTRTVVDSGILTRNSENEQEIMGLNGYLTSTLTPDDRLVAYANHSTSAFEFNTPYINLFFPGRLYGVDTTFTTAGLGWSHTLDYRNVVNAALLFSSLDFERRMREESPPFFQDGTTLFGQKSYVAAINHVVESDNLTWRYGVEGGVLNNSFDIRVETSDIPPVSASTRDESYFSKAYLDLLHDITPELKAEYGLFGTVLGGSESDAEHIEPRAGFAWIPAEGHWLRAGYIRQTSDMTTPTLAPIGIVGLQANDFSVGSDGYSDTLALKWDAEWTDRFFTTIDYQHQTFHDLTVNDALLLSSYSFSEAEADRVAITANLALPHGFGLSATYALAFSEVKDQASPAFGRDLPFLPRHTGQVAVTYVSDANVKATLAANYVGERYGDVTPRKLDDYWTLDAELTWEPFDKNIAFEASAYNLLDEDFDVMPGFNGWGRVFKGMMKVRF</sequence>
<keyword evidence="2" id="KW-0472">Membrane</keyword>
<keyword evidence="3" id="KW-0998">Cell outer membrane</keyword>
<protein>
    <submittedName>
        <fullName evidence="7">TonB-dependent receptor</fullName>
    </submittedName>
</protein>
<evidence type="ECO:0000256" key="4">
    <source>
        <dbReference type="PROSITE-ProRule" id="PRU00339"/>
    </source>
</evidence>
<keyword evidence="4" id="KW-0802">TPR repeat</keyword>
<comment type="caution">
    <text evidence="7">The sequence shown here is derived from an EMBL/GenBank/DDBJ whole genome shotgun (WGS) entry which is preliminary data.</text>
</comment>
<dbReference type="EMBL" id="WUMK01000003">
    <property type="protein sequence ID" value="MXN45113.1"/>
    <property type="molecule type" value="Genomic_DNA"/>
</dbReference>
<dbReference type="AlphaFoldDB" id="A0A6N8S8W5"/>
<gene>
    <name evidence="7" type="ORF">GR138_07930</name>
</gene>
<comment type="subcellular location">
    <subcellularLocation>
        <location evidence="1">Cell outer membrane</location>
    </subcellularLocation>
</comment>
<evidence type="ECO:0000313" key="7">
    <source>
        <dbReference type="EMBL" id="MXN45113.1"/>
    </source>
</evidence>
<keyword evidence="8" id="KW-1185">Reference proteome</keyword>
<dbReference type="SMART" id="SM00028">
    <property type="entry name" value="TPR"/>
    <property type="match status" value="5"/>
</dbReference>
<dbReference type="PANTHER" id="PTHR38731:SF1">
    <property type="entry name" value="FECR PROTEIN DOMAIN-CONTAINING PROTEIN"/>
    <property type="match status" value="1"/>
</dbReference>
<reference evidence="7 8" key="1">
    <citation type="submission" date="2019-12" db="EMBL/GenBank/DDBJ databases">
        <title>Shinella kummerowiae sp. nov., a symbiotic bacterium isolated from root nodules of the herbal legume Kummerowia stipulacea.</title>
        <authorList>
            <person name="Gao J."/>
        </authorList>
    </citation>
    <scope>NUCLEOTIDE SEQUENCE [LARGE SCALE GENOMIC DNA]</scope>
    <source>
        <strain evidence="7 8">CCBAU 25048</strain>
    </source>
</reference>
<evidence type="ECO:0000256" key="2">
    <source>
        <dbReference type="ARBA" id="ARBA00023136"/>
    </source>
</evidence>
<dbReference type="OrthoDB" id="7810516at2"/>
<keyword evidence="5" id="KW-0732">Signal</keyword>
<dbReference type="Proteomes" id="UP000435802">
    <property type="component" value="Unassembled WGS sequence"/>
</dbReference>
<evidence type="ECO:0000256" key="1">
    <source>
        <dbReference type="ARBA" id="ARBA00004442"/>
    </source>
</evidence>
<proteinExistence type="predicted"/>
<dbReference type="Pfam" id="PF04773">
    <property type="entry name" value="FecR"/>
    <property type="match status" value="1"/>
</dbReference>